<dbReference type="KEGG" id="tvl:FAZ95_10100"/>
<evidence type="ECO:0000256" key="3">
    <source>
        <dbReference type="ARBA" id="ARBA00022989"/>
    </source>
</evidence>
<feature type="transmembrane region" description="Helical" evidence="5">
    <location>
        <begin position="281"/>
        <end position="302"/>
    </location>
</feature>
<evidence type="ECO:0000259" key="6">
    <source>
        <dbReference type="PROSITE" id="PS50850"/>
    </source>
</evidence>
<feature type="transmembrane region" description="Helical" evidence="5">
    <location>
        <begin position="243"/>
        <end position="261"/>
    </location>
</feature>
<feature type="transmembrane region" description="Helical" evidence="5">
    <location>
        <begin position="309"/>
        <end position="328"/>
    </location>
</feature>
<keyword evidence="8" id="KW-1185">Reference proteome</keyword>
<dbReference type="Proteomes" id="UP000298656">
    <property type="component" value="Chromosome 1"/>
</dbReference>
<sequence>MEVKSNEPLATGESGVTARGNKASNRIWIVVFVFAFLGMMVDGADLMVLSYTLSSLKEEFGLTHVEAGMFGTITMAGMAIGGIYGGWAADRFGRVRTVVGTILVFSVGTAILGLTQNFWQFAIVRFIASMGLGAEYVVCNTLMAEYAPTKRRTTILGTLQASYSVGYIMATLLAGAILPAYGWRWLYYIAIVPVVLAVLTYRYVPEPASWLAAKAKGLAGKSVQTAKESAWRRIGSNPGARRMFLLWSITACALQFGHFGVNTWMPTYLEKELQMKFSSMTGYMVGAYTAMILGKIAAGWLADRFGRRVVFSLGALGAAVFLPVLVLHHTPGNIVYLMTIFGFLYGIPYGVNATYMTESFETHIRGTAVGGAYNVGRIGAAVAPAAIGFLATNGSIGAGFLMMGCAYFVCGLIPALCIKEKLYDPLE</sequence>
<dbReference type="PROSITE" id="PS50850">
    <property type="entry name" value="MFS"/>
    <property type="match status" value="1"/>
</dbReference>
<dbReference type="CDD" id="cd17371">
    <property type="entry name" value="MFS_MucK"/>
    <property type="match status" value="1"/>
</dbReference>
<feature type="transmembrane region" description="Helical" evidence="5">
    <location>
        <begin position="334"/>
        <end position="355"/>
    </location>
</feature>
<dbReference type="InterPro" id="IPR020846">
    <property type="entry name" value="MFS_dom"/>
</dbReference>
<feature type="domain" description="Major facilitator superfamily (MFS) profile" evidence="6">
    <location>
        <begin position="31"/>
        <end position="422"/>
    </location>
</feature>
<dbReference type="InterPro" id="IPR011701">
    <property type="entry name" value="MFS"/>
</dbReference>
<feature type="transmembrane region" description="Helical" evidence="5">
    <location>
        <begin position="121"/>
        <end position="143"/>
    </location>
</feature>
<keyword evidence="3 5" id="KW-1133">Transmembrane helix</keyword>
<evidence type="ECO:0000256" key="2">
    <source>
        <dbReference type="ARBA" id="ARBA00022692"/>
    </source>
</evidence>
<dbReference type="InterPro" id="IPR005829">
    <property type="entry name" value="Sugar_transporter_CS"/>
</dbReference>
<feature type="transmembrane region" description="Helical" evidence="5">
    <location>
        <begin position="367"/>
        <end position="390"/>
    </location>
</feature>
<accession>A0A4P8INL7</accession>
<evidence type="ECO:0000313" key="7">
    <source>
        <dbReference type="EMBL" id="QCP49497.1"/>
    </source>
</evidence>
<feature type="transmembrane region" description="Helical" evidence="5">
    <location>
        <begin position="185"/>
        <end position="204"/>
    </location>
</feature>
<evidence type="ECO:0000256" key="5">
    <source>
        <dbReference type="SAM" id="Phobius"/>
    </source>
</evidence>
<keyword evidence="4 5" id="KW-0472">Membrane</keyword>
<feature type="transmembrane region" description="Helical" evidence="5">
    <location>
        <begin position="69"/>
        <end position="88"/>
    </location>
</feature>
<dbReference type="AlphaFoldDB" id="A0A4P8INL7"/>
<dbReference type="InterPro" id="IPR036259">
    <property type="entry name" value="MFS_trans_sf"/>
</dbReference>
<keyword evidence="2 5" id="KW-0812">Transmembrane</keyword>
<gene>
    <name evidence="7" type="ORF">FAZ95_10100</name>
</gene>
<evidence type="ECO:0000256" key="4">
    <source>
        <dbReference type="ARBA" id="ARBA00023136"/>
    </source>
</evidence>
<feature type="transmembrane region" description="Helical" evidence="5">
    <location>
        <begin position="95"/>
        <end position="115"/>
    </location>
</feature>
<evidence type="ECO:0000256" key="1">
    <source>
        <dbReference type="ARBA" id="ARBA00004141"/>
    </source>
</evidence>
<dbReference type="GO" id="GO:0005886">
    <property type="term" value="C:plasma membrane"/>
    <property type="evidence" value="ECO:0007669"/>
    <property type="project" value="TreeGrafter"/>
</dbReference>
<dbReference type="PROSITE" id="PS00216">
    <property type="entry name" value="SUGAR_TRANSPORT_1"/>
    <property type="match status" value="1"/>
</dbReference>
<comment type="subcellular location">
    <subcellularLocation>
        <location evidence="1">Membrane</location>
        <topology evidence="1">Multi-pass membrane protein</topology>
    </subcellularLocation>
</comment>
<reference evidence="7 8" key="1">
    <citation type="submission" date="2019-05" db="EMBL/GenBank/DDBJ databases">
        <title>Burkholderia sp. DHOD12, isolated from subtropical forest soil.</title>
        <authorList>
            <person name="Gao Z.-H."/>
            <person name="Qiu L.-H."/>
        </authorList>
    </citation>
    <scope>NUCLEOTIDE SEQUENCE [LARGE SCALE GENOMIC DNA]</scope>
    <source>
        <strain evidence="7 8">DHOD12</strain>
    </source>
</reference>
<name>A0A4P8INL7_9BURK</name>
<feature type="transmembrane region" description="Helical" evidence="5">
    <location>
        <begin position="396"/>
        <end position="418"/>
    </location>
</feature>
<proteinExistence type="predicted"/>
<organism evidence="7 8">
    <name type="scientific">Trinickia violacea</name>
    <dbReference type="NCBI Taxonomy" id="2571746"/>
    <lineage>
        <taxon>Bacteria</taxon>
        <taxon>Pseudomonadati</taxon>
        <taxon>Pseudomonadota</taxon>
        <taxon>Betaproteobacteria</taxon>
        <taxon>Burkholderiales</taxon>
        <taxon>Burkholderiaceae</taxon>
        <taxon>Trinickia</taxon>
    </lineage>
</organism>
<dbReference type="EMBL" id="CP040077">
    <property type="protein sequence ID" value="QCP49497.1"/>
    <property type="molecule type" value="Genomic_DNA"/>
</dbReference>
<dbReference type="PROSITE" id="PS00217">
    <property type="entry name" value="SUGAR_TRANSPORT_2"/>
    <property type="match status" value="1"/>
</dbReference>
<protein>
    <submittedName>
        <fullName evidence="7">MFS transporter</fullName>
    </submittedName>
</protein>
<dbReference type="OrthoDB" id="4474610at2"/>
<dbReference type="Gene3D" id="1.20.1250.20">
    <property type="entry name" value="MFS general substrate transporter like domains"/>
    <property type="match status" value="1"/>
</dbReference>
<dbReference type="RefSeq" id="WP_137332322.1">
    <property type="nucleotide sequence ID" value="NZ_CP040077.1"/>
</dbReference>
<dbReference type="Pfam" id="PF07690">
    <property type="entry name" value="MFS_1"/>
    <property type="match status" value="1"/>
</dbReference>
<feature type="transmembrane region" description="Helical" evidence="5">
    <location>
        <begin position="155"/>
        <end position="179"/>
    </location>
</feature>
<dbReference type="PANTHER" id="PTHR23508:SF10">
    <property type="entry name" value="CARBOXYLIC ACID TRANSPORTER PROTEIN HOMOLOG"/>
    <property type="match status" value="1"/>
</dbReference>
<feature type="transmembrane region" description="Helical" evidence="5">
    <location>
        <begin position="27"/>
        <end position="49"/>
    </location>
</feature>
<evidence type="ECO:0000313" key="8">
    <source>
        <dbReference type="Proteomes" id="UP000298656"/>
    </source>
</evidence>
<dbReference type="PANTHER" id="PTHR23508">
    <property type="entry name" value="CARBOXYLIC ACID TRANSPORTER PROTEIN HOMOLOG"/>
    <property type="match status" value="1"/>
</dbReference>
<dbReference type="GO" id="GO:0046943">
    <property type="term" value="F:carboxylic acid transmembrane transporter activity"/>
    <property type="evidence" value="ECO:0007669"/>
    <property type="project" value="TreeGrafter"/>
</dbReference>
<dbReference type="SUPFAM" id="SSF103473">
    <property type="entry name" value="MFS general substrate transporter"/>
    <property type="match status" value="1"/>
</dbReference>